<organism evidence="1 2">
    <name type="scientific">Petrolisthes manimaculis</name>
    <dbReference type="NCBI Taxonomy" id="1843537"/>
    <lineage>
        <taxon>Eukaryota</taxon>
        <taxon>Metazoa</taxon>
        <taxon>Ecdysozoa</taxon>
        <taxon>Arthropoda</taxon>
        <taxon>Crustacea</taxon>
        <taxon>Multicrustacea</taxon>
        <taxon>Malacostraca</taxon>
        <taxon>Eumalacostraca</taxon>
        <taxon>Eucarida</taxon>
        <taxon>Decapoda</taxon>
        <taxon>Pleocyemata</taxon>
        <taxon>Anomura</taxon>
        <taxon>Galatheoidea</taxon>
        <taxon>Porcellanidae</taxon>
        <taxon>Petrolisthes</taxon>
    </lineage>
</organism>
<keyword evidence="2" id="KW-1185">Reference proteome</keyword>
<accession>A0AAE1QCG3</accession>
<evidence type="ECO:0000313" key="1">
    <source>
        <dbReference type="EMBL" id="KAK4322617.1"/>
    </source>
</evidence>
<dbReference type="AlphaFoldDB" id="A0AAE1QCG3"/>
<name>A0AAE1QCG3_9EUCA</name>
<evidence type="ECO:0000313" key="2">
    <source>
        <dbReference type="Proteomes" id="UP001292094"/>
    </source>
</evidence>
<sequence>MQKLWNDIRRYIPKAGRYRPNMSGYIAEFMFKRKYPSHIHRTHEFLRIVAQIYPPQPWTADVEVVPVLSTEEKKTNNLDNEDLDP</sequence>
<proteinExistence type="predicted"/>
<dbReference type="Proteomes" id="UP001292094">
    <property type="component" value="Unassembled WGS sequence"/>
</dbReference>
<comment type="caution">
    <text evidence="1">The sequence shown here is derived from an EMBL/GenBank/DDBJ whole genome shotgun (WGS) entry which is preliminary data.</text>
</comment>
<protein>
    <submittedName>
        <fullName evidence="1">Uncharacterized protein</fullName>
    </submittedName>
</protein>
<reference evidence="1" key="1">
    <citation type="submission" date="2023-11" db="EMBL/GenBank/DDBJ databases">
        <title>Genome assemblies of two species of porcelain crab, Petrolisthes cinctipes and Petrolisthes manimaculis (Anomura: Porcellanidae).</title>
        <authorList>
            <person name="Angst P."/>
        </authorList>
    </citation>
    <scope>NUCLEOTIDE SEQUENCE</scope>
    <source>
        <strain evidence="1">PB745_02</strain>
        <tissue evidence="1">Gill</tissue>
    </source>
</reference>
<dbReference type="EMBL" id="JAWZYT010000504">
    <property type="protein sequence ID" value="KAK4322617.1"/>
    <property type="molecule type" value="Genomic_DNA"/>
</dbReference>
<gene>
    <name evidence="1" type="ORF">Pmani_006647</name>
</gene>